<keyword evidence="2" id="KW-1185">Reference proteome</keyword>
<name>A0A7J7HIY9_CAMSI</name>
<protein>
    <submittedName>
        <fullName evidence="1">Uncharacterized protein</fullName>
    </submittedName>
</protein>
<evidence type="ECO:0000313" key="1">
    <source>
        <dbReference type="EMBL" id="KAF5952870.1"/>
    </source>
</evidence>
<dbReference type="Proteomes" id="UP000593564">
    <property type="component" value="Unassembled WGS sequence"/>
</dbReference>
<organism evidence="1 2">
    <name type="scientific">Camellia sinensis</name>
    <name type="common">Tea plant</name>
    <name type="synonym">Thea sinensis</name>
    <dbReference type="NCBI Taxonomy" id="4442"/>
    <lineage>
        <taxon>Eukaryota</taxon>
        <taxon>Viridiplantae</taxon>
        <taxon>Streptophyta</taxon>
        <taxon>Embryophyta</taxon>
        <taxon>Tracheophyta</taxon>
        <taxon>Spermatophyta</taxon>
        <taxon>Magnoliopsida</taxon>
        <taxon>eudicotyledons</taxon>
        <taxon>Gunneridae</taxon>
        <taxon>Pentapetalae</taxon>
        <taxon>asterids</taxon>
        <taxon>Ericales</taxon>
        <taxon>Theaceae</taxon>
        <taxon>Camellia</taxon>
    </lineage>
</organism>
<reference evidence="2" key="1">
    <citation type="journal article" date="2020" name="Nat. Commun.">
        <title>Genome assembly of wild tea tree DASZ reveals pedigree and selection history of tea varieties.</title>
        <authorList>
            <person name="Zhang W."/>
            <person name="Zhang Y."/>
            <person name="Qiu H."/>
            <person name="Guo Y."/>
            <person name="Wan H."/>
            <person name="Zhang X."/>
            <person name="Scossa F."/>
            <person name="Alseekh S."/>
            <person name="Zhang Q."/>
            <person name="Wang P."/>
            <person name="Xu L."/>
            <person name="Schmidt M.H."/>
            <person name="Jia X."/>
            <person name="Li D."/>
            <person name="Zhu A."/>
            <person name="Guo F."/>
            <person name="Chen W."/>
            <person name="Ni D."/>
            <person name="Usadel B."/>
            <person name="Fernie A.R."/>
            <person name="Wen W."/>
        </authorList>
    </citation>
    <scope>NUCLEOTIDE SEQUENCE [LARGE SCALE GENOMIC DNA]</scope>
    <source>
        <strain evidence="2">cv. G240</strain>
    </source>
</reference>
<comment type="caution">
    <text evidence="1">The sequence shown here is derived from an EMBL/GenBank/DDBJ whole genome shotgun (WGS) entry which is preliminary data.</text>
</comment>
<reference evidence="1 2" key="2">
    <citation type="submission" date="2020-07" db="EMBL/GenBank/DDBJ databases">
        <title>Genome assembly of wild tea tree DASZ reveals pedigree and selection history of tea varieties.</title>
        <authorList>
            <person name="Zhang W."/>
        </authorList>
    </citation>
    <scope>NUCLEOTIDE SEQUENCE [LARGE SCALE GENOMIC DNA]</scope>
    <source>
        <strain evidence="2">cv. G240</strain>
        <tissue evidence="1">Leaf</tissue>
    </source>
</reference>
<accession>A0A7J7HIY9</accession>
<proteinExistence type="predicted"/>
<sequence>MESHTCAYYYVTSPSGSPMSSPSPLPSSAAHSRYQSASDVLVQAPSDLEIQESMPGLIEEFMSFESGGNLQLSRQTSVSSLQFSRQTSANEETFHWPRRSTNEAFKSVVSAIASNEAVWREVLRMKEVQNFLREFNPGFFIIYF</sequence>
<evidence type="ECO:0000313" key="2">
    <source>
        <dbReference type="Proteomes" id="UP000593564"/>
    </source>
</evidence>
<gene>
    <name evidence="1" type="ORF">HYC85_010814</name>
</gene>
<dbReference type="EMBL" id="JACBKZ010000004">
    <property type="protein sequence ID" value="KAF5952870.1"/>
    <property type="molecule type" value="Genomic_DNA"/>
</dbReference>
<dbReference type="AlphaFoldDB" id="A0A7J7HIY9"/>